<dbReference type="Proteomes" id="UP000814033">
    <property type="component" value="Unassembled WGS sequence"/>
</dbReference>
<reference evidence="1" key="1">
    <citation type="submission" date="2021-02" db="EMBL/GenBank/DDBJ databases">
        <authorList>
            <consortium name="DOE Joint Genome Institute"/>
            <person name="Ahrendt S."/>
            <person name="Looney B.P."/>
            <person name="Miyauchi S."/>
            <person name="Morin E."/>
            <person name="Drula E."/>
            <person name="Courty P.E."/>
            <person name="Chicoki N."/>
            <person name="Fauchery L."/>
            <person name="Kohler A."/>
            <person name="Kuo A."/>
            <person name="Labutti K."/>
            <person name="Pangilinan J."/>
            <person name="Lipzen A."/>
            <person name="Riley R."/>
            <person name="Andreopoulos W."/>
            <person name="He G."/>
            <person name="Johnson J."/>
            <person name="Barry K.W."/>
            <person name="Grigoriev I.V."/>
            <person name="Nagy L."/>
            <person name="Hibbett D."/>
            <person name="Henrissat B."/>
            <person name="Matheny P.B."/>
            <person name="Labbe J."/>
            <person name="Martin F."/>
        </authorList>
    </citation>
    <scope>NUCLEOTIDE SEQUENCE</scope>
    <source>
        <strain evidence="1">FP105234-sp</strain>
    </source>
</reference>
<gene>
    <name evidence="1" type="ORF">FA95DRAFT_1602687</name>
</gene>
<comment type="caution">
    <text evidence="1">The sequence shown here is derived from an EMBL/GenBank/DDBJ whole genome shotgun (WGS) entry which is preliminary data.</text>
</comment>
<dbReference type="EMBL" id="MU275852">
    <property type="protein sequence ID" value="KAI0051437.1"/>
    <property type="molecule type" value="Genomic_DNA"/>
</dbReference>
<evidence type="ECO:0000313" key="2">
    <source>
        <dbReference type="Proteomes" id="UP000814033"/>
    </source>
</evidence>
<evidence type="ECO:0000313" key="1">
    <source>
        <dbReference type="EMBL" id="KAI0051437.1"/>
    </source>
</evidence>
<accession>A0ACB8S5J5</accession>
<protein>
    <submittedName>
        <fullName evidence="1">S-adenosyl-L-methionine-dependent methyltransferase</fullName>
    </submittedName>
</protein>
<keyword evidence="2" id="KW-1185">Reference proteome</keyword>
<reference evidence="1" key="2">
    <citation type="journal article" date="2022" name="New Phytol.">
        <title>Evolutionary transition to the ectomycorrhizal habit in the genomes of a hyperdiverse lineage of mushroom-forming fungi.</title>
        <authorList>
            <person name="Looney B."/>
            <person name="Miyauchi S."/>
            <person name="Morin E."/>
            <person name="Drula E."/>
            <person name="Courty P.E."/>
            <person name="Kohler A."/>
            <person name="Kuo A."/>
            <person name="LaButti K."/>
            <person name="Pangilinan J."/>
            <person name="Lipzen A."/>
            <person name="Riley R."/>
            <person name="Andreopoulos W."/>
            <person name="He G."/>
            <person name="Johnson J."/>
            <person name="Nolan M."/>
            <person name="Tritt A."/>
            <person name="Barry K.W."/>
            <person name="Grigoriev I.V."/>
            <person name="Nagy L.G."/>
            <person name="Hibbett D."/>
            <person name="Henrissat B."/>
            <person name="Matheny P.B."/>
            <person name="Labbe J."/>
            <person name="Martin F.M."/>
        </authorList>
    </citation>
    <scope>NUCLEOTIDE SEQUENCE</scope>
    <source>
        <strain evidence="1">FP105234-sp</strain>
    </source>
</reference>
<keyword evidence="1" id="KW-0808">Transferase</keyword>
<organism evidence="1 2">
    <name type="scientific">Auriscalpium vulgare</name>
    <dbReference type="NCBI Taxonomy" id="40419"/>
    <lineage>
        <taxon>Eukaryota</taxon>
        <taxon>Fungi</taxon>
        <taxon>Dikarya</taxon>
        <taxon>Basidiomycota</taxon>
        <taxon>Agaricomycotina</taxon>
        <taxon>Agaricomycetes</taxon>
        <taxon>Russulales</taxon>
        <taxon>Auriscalpiaceae</taxon>
        <taxon>Auriscalpium</taxon>
    </lineage>
</organism>
<keyword evidence="1" id="KW-0489">Methyltransferase</keyword>
<sequence length="281" mass="31077">MTSDASSADTQSTYWHKANDDKEFERLDGLNIGLSKYLDGKLSLAPLENPQKILDLGAGSGYWAIQAATIHPTAEVLATDLSPLPNRPLPPNVSFRQLNILEPFPFDKESFDVVHTRFVLVHLPHPEQPLQRIIELIKPGGWLLVEDIAQHADVQGEVPGIRAAYTAMCSLWKSVGQNPGFAAELEARLNASALFSEVHVHKVVAPLNPPADAGLDPKVKIISETLRGSYNRSFSRPSPPTPEMVLHGYTAELQQKRGQEVDTPGWTFDQPLYFCWAKKKA</sequence>
<proteinExistence type="predicted"/>
<name>A0ACB8S5J5_9AGAM</name>